<feature type="modified residue" description="N6-(pyridoxal phosphate)lysine" evidence="3">
    <location>
        <position position="218"/>
    </location>
</feature>
<dbReference type="PIRSF" id="PIRSF001434">
    <property type="entry name" value="CGS"/>
    <property type="match status" value="1"/>
</dbReference>
<dbReference type="InterPro" id="IPR015424">
    <property type="entry name" value="PyrdxlP-dep_Trfase"/>
</dbReference>
<dbReference type="Gene3D" id="3.40.640.10">
    <property type="entry name" value="Type I PLP-dependent aspartate aminotransferase-like (Major domain)"/>
    <property type="match status" value="1"/>
</dbReference>
<dbReference type="OrthoDB" id="9805807at2"/>
<comment type="cofactor">
    <cofactor evidence="1 4">
        <name>pyridoxal 5'-phosphate</name>
        <dbReference type="ChEBI" id="CHEBI:597326"/>
    </cofactor>
</comment>
<dbReference type="GO" id="GO:0019346">
    <property type="term" value="P:transsulfuration"/>
    <property type="evidence" value="ECO:0007669"/>
    <property type="project" value="InterPro"/>
</dbReference>
<dbReference type="InterPro" id="IPR000277">
    <property type="entry name" value="Cys/Met-Metab_PyrdxlP-dep_enz"/>
</dbReference>
<dbReference type="InterPro" id="IPR054542">
    <property type="entry name" value="Cys_met_metab_PP"/>
</dbReference>
<evidence type="ECO:0000313" key="6">
    <source>
        <dbReference type="Proteomes" id="UP000199400"/>
    </source>
</evidence>
<dbReference type="GO" id="GO:0030170">
    <property type="term" value="F:pyridoxal phosphate binding"/>
    <property type="evidence" value="ECO:0007669"/>
    <property type="project" value="InterPro"/>
</dbReference>
<dbReference type="EMBL" id="FOMX01000006">
    <property type="protein sequence ID" value="SFD94325.1"/>
    <property type="molecule type" value="Genomic_DNA"/>
</dbReference>
<dbReference type="InterPro" id="IPR015421">
    <property type="entry name" value="PyrdxlP-dep_Trfase_major"/>
</dbReference>
<dbReference type="PROSITE" id="PS00868">
    <property type="entry name" value="CYS_MET_METAB_PP"/>
    <property type="match status" value="1"/>
</dbReference>
<accession>A0A1I1WGJ3</accession>
<dbReference type="GO" id="GO:0009086">
    <property type="term" value="P:methionine biosynthetic process"/>
    <property type="evidence" value="ECO:0007669"/>
    <property type="project" value="InterPro"/>
</dbReference>
<dbReference type="Proteomes" id="UP000199400">
    <property type="component" value="Unassembled WGS sequence"/>
</dbReference>
<dbReference type="PANTHER" id="PTHR43379:SF1">
    <property type="entry name" value="CYSTATHIONINE GAMMA-SYNTHASE 1, CHLOROPLASTIC-RELATED"/>
    <property type="match status" value="1"/>
</dbReference>
<name>A0A1I1WGJ3_9BACT</name>
<reference evidence="6" key="1">
    <citation type="submission" date="2016-10" db="EMBL/GenBank/DDBJ databases">
        <authorList>
            <person name="Varghese N."/>
            <person name="Submissions S."/>
        </authorList>
    </citation>
    <scope>NUCLEOTIDE SEQUENCE [LARGE SCALE GENOMIC DNA]</scope>
    <source>
        <strain evidence="6">ATCC 25963</strain>
    </source>
</reference>
<dbReference type="STRING" id="54.SAMN02745121_02343"/>
<dbReference type="InterPro" id="IPR015422">
    <property type="entry name" value="PyrdxlP-dep_Trfase_small"/>
</dbReference>
<keyword evidence="6" id="KW-1185">Reference proteome</keyword>
<keyword evidence="2 3" id="KW-0663">Pyridoxal phosphate</keyword>
<dbReference type="PANTHER" id="PTHR43379">
    <property type="entry name" value="CYSTATHIONINE GAMMA-SYNTHASE"/>
    <property type="match status" value="1"/>
</dbReference>
<dbReference type="FunFam" id="3.40.640.10:FF:000046">
    <property type="entry name" value="Cystathionine gamma-lyase"/>
    <property type="match status" value="1"/>
</dbReference>
<sequence>MRDGAPVTGPSRLSTLAVHAGERHPNPDNAIVPPIACTATYTFRDTAELRDHFEGRVQREEYGRYGNPSVAAVERKLAALEGAEDCALFGSGMAAISSALFALLRGGQHVVLTADGYRRTRQFVTGFLRKFGVEATLVEPGDYEALAAAIVPGKTRVLLGESPTNPYMRVVDLDRLAAIKAQHRGSGLKIVIDATFATPVNLQPLRRGADLVVHAGTKYLGGHNDLLAGAVCGDAGLVGAIRDLRGMLGGVLDGHSAYLLHRGLKTLTLRVERQNASALRIAGFLEAHPEVERVFYPGLASHPDHAVAREQMRGFGGVVSFLVRGDLDRTSRFIDRCRVPRIGPSLGGVESLIEQPALMSFYELSTAEREAVGIRDNLVRLAVGVEDVEDLIADLDQALRA</sequence>
<dbReference type="AlphaFoldDB" id="A0A1I1WGJ3"/>
<evidence type="ECO:0000256" key="4">
    <source>
        <dbReference type="RuleBase" id="RU362118"/>
    </source>
</evidence>
<dbReference type="Pfam" id="PF01053">
    <property type="entry name" value="Cys_Met_Meta_PP"/>
    <property type="match status" value="1"/>
</dbReference>
<gene>
    <name evidence="5" type="ORF">SAMN02745121_02343</name>
</gene>
<dbReference type="Gene3D" id="3.90.1150.10">
    <property type="entry name" value="Aspartate Aminotransferase, domain 1"/>
    <property type="match status" value="1"/>
</dbReference>
<comment type="similarity">
    <text evidence="4">Belongs to the trans-sulfuration enzymes family.</text>
</comment>
<organism evidence="5 6">
    <name type="scientific">Nannocystis exedens</name>
    <dbReference type="NCBI Taxonomy" id="54"/>
    <lineage>
        <taxon>Bacteria</taxon>
        <taxon>Pseudomonadati</taxon>
        <taxon>Myxococcota</taxon>
        <taxon>Polyangia</taxon>
        <taxon>Nannocystales</taxon>
        <taxon>Nannocystaceae</taxon>
        <taxon>Nannocystis</taxon>
    </lineage>
</organism>
<evidence type="ECO:0000256" key="1">
    <source>
        <dbReference type="ARBA" id="ARBA00001933"/>
    </source>
</evidence>
<protein>
    <submittedName>
        <fullName evidence="5">Cystathionine gamma-synthase</fullName>
    </submittedName>
</protein>
<dbReference type="CDD" id="cd00614">
    <property type="entry name" value="CGS_like"/>
    <property type="match status" value="1"/>
</dbReference>
<evidence type="ECO:0000256" key="2">
    <source>
        <dbReference type="ARBA" id="ARBA00022898"/>
    </source>
</evidence>
<proteinExistence type="inferred from homology"/>
<dbReference type="SUPFAM" id="SSF53383">
    <property type="entry name" value="PLP-dependent transferases"/>
    <property type="match status" value="1"/>
</dbReference>
<dbReference type="GO" id="GO:0003962">
    <property type="term" value="F:cystathionine gamma-synthase activity"/>
    <property type="evidence" value="ECO:0007669"/>
    <property type="project" value="InterPro"/>
</dbReference>
<dbReference type="FunFam" id="3.90.1150.10:FF:000033">
    <property type="entry name" value="Cystathionine gamma-synthase"/>
    <property type="match status" value="1"/>
</dbReference>
<evidence type="ECO:0000313" key="5">
    <source>
        <dbReference type="EMBL" id="SFD94325.1"/>
    </source>
</evidence>
<evidence type="ECO:0000256" key="3">
    <source>
        <dbReference type="PIRSR" id="PIRSR001434-2"/>
    </source>
</evidence>
<dbReference type="InterPro" id="IPR044639">
    <property type="entry name" value="CGS1/2"/>
</dbReference>